<feature type="domain" description="Outer membrane protein beta-barrel" evidence="7">
    <location>
        <begin position="22"/>
        <end position="226"/>
    </location>
</feature>
<accession>A0AA41QRW1</accession>
<evidence type="ECO:0000256" key="6">
    <source>
        <dbReference type="SAM" id="SignalP"/>
    </source>
</evidence>
<evidence type="ECO:0000256" key="3">
    <source>
        <dbReference type="ARBA" id="ARBA00023136"/>
    </source>
</evidence>
<dbReference type="PANTHER" id="PTHR34001:SF3">
    <property type="entry name" value="BLL7405 PROTEIN"/>
    <property type="match status" value="1"/>
</dbReference>
<evidence type="ECO:0000256" key="4">
    <source>
        <dbReference type="ARBA" id="ARBA00023237"/>
    </source>
</evidence>
<dbReference type="Pfam" id="PF13505">
    <property type="entry name" value="OMP_b-brl"/>
    <property type="match status" value="1"/>
</dbReference>
<sequence>MKHTGILLSALFLLPATAQAADLAWNGGSSAPTIYSASPVSDWSGFYAGINGGYSWGTTINNPALAGGNVNNNSGGWSLGGQAGYNIDMGGFVLGGEADLHWANIGYSENPAAGKFEAKVDAFGSVRARAGVPFGQVLPYVTAGLAAGHGTASITDAANVTTSQSATHFGWTVGLGLEAKATDNISVKAEYLYVDLGTQSYNGLPVGNRDITQRFSVVRAGLNYKF</sequence>
<dbReference type="InterPro" id="IPR011250">
    <property type="entry name" value="OMP/PagP_B-barrel"/>
</dbReference>
<dbReference type="AlphaFoldDB" id="A0AA41QRW1"/>
<evidence type="ECO:0000256" key="5">
    <source>
        <dbReference type="ARBA" id="ARBA00038306"/>
    </source>
</evidence>
<feature type="chain" id="PRO_5041279737" evidence="6">
    <location>
        <begin position="21"/>
        <end position="226"/>
    </location>
</feature>
<evidence type="ECO:0000313" key="9">
    <source>
        <dbReference type="Proteomes" id="UP001156140"/>
    </source>
</evidence>
<keyword evidence="2 6" id="KW-0732">Signal</keyword>
<organism evidence="8 9">
    <name type="scientific">Paradevosia shaoguanensis</name>
    <dbReference type="NCBI Taxonomy" id="1335043"/>
    <lineage>
        <taxon>Bacteria</taxon>
        <taxon>Pseudomonadati</taxon>
        <taxon>Pseudomonadota</taxon>
        <taxon>Alphaproteobacteria</taxon>
        <taxon>Hyphomicrobiales</taxon>
        <taxon>Devosiaceae</taxon>
        <taxon>Paradevosia</taxon>
    </lineage>
</organism>
<dbReference type="EMBL" id="JALAZD010000005">
    <property type="protein sequence ID" value="MCI0129428.1"/>
    <property type="molecule type" value="Genomic_DNA"/>
</dbReference>
<evidence type="ECO:0000259" key="7">
    <source>
        <dbReference type="Pfam" id="PF13505"/>
    </source>
</evidence>
<keyword evidence="9" id="KW-1185">Reference proteome</keyword>
<dbReference type="Gene3D" id="2.40.160.20">
    <property type="match status" value="1"/>
</dbReference>
<dbReference type="Proteomes" id="UP001156140">
    <property type="component" value="Unassembled WGS sequence"/>
</dbReference>
<protein>
    <submittedName>
        <fullName evidence="8">Porin family protein</fullName>
    </submittedName>
</protein>
<gene>
    <name evidence="8" type="ORF">ML536_21545</name>
</gene>
<evidence type="ECO:0000313" key="8">
    <source>
        <dbReference type="EMBL" id="MCI0129428.1"/>
    </source>
</evidence>
<evidence type="ECO:0000256" key="2">
    <source>
        <dbReference type="ARBA" id="ARBA00022729"/>
    </source>
</evidence>
<dbReference type="InterPro" id="IPR027385">
    <property type="entry name" value="Beta-barrel_OMP"/>
</dbReference>
<dbReference type="InterPro" id="IPR006315">
    <property type="entry name" value="OM_autotransptr_brl_dom"/>
</dbReference>
<comment type="similarity">
    <text evidence="5">Belongs to the Omp25/RopB family.</text>
</comment>
<dbReference type="RefSeq" id="WP_182399205.1">
    <property type="nucleotide sequence ID" value="NZ_CP068983.1"/>
</dbReference>
<comment type="subcellular location">
    <subcellularLocation>
        <location evidence="1">Cell outer membrane</location>
    </subcellularLocation>
</comment>
<dbReference type="GO" id="GO:0009279">
    <property type="term" value="C:cell outer membrane"/>
    <property type="evidence" value="ECO:0007669"/>
    <property type="project" value="UniProtKB-SubCell"/>
</dbReference>
<dbReference type="NCBIfam" id="TIGR01414">
    <property type="entry name" value="autotrans_barl"/>
    <property type="match status" value="1"/>
</dbReference>
<dbReference type="SUPFAM" id="SSF56925">
    <property type="entry name" value="OMPA-like"/>
    <property type="match status" value="1"/>
</dbReference>
<keyword evidence="3" id="KW-0472">Membrane</keyword>
<proteinExistence type="inferred from homology"/>
<feature type="signal peptide" evidence="6">
    <location>
        <begin position="1"/>
        <end position="20"/>
    </location>
</feature>
<name>A0AA41QRW1_9HYPH</name>
<dbReference type="InterPro" id="IPR051692">
    <property type="entry name" value="OMP-like"/>
</dbReference>
<reference evidence="8" key="1">
    <citation type="submission" date="2022-03" db="EMBL/GenBank/DDBJ databases">
        <title>The complete genome sequence of a Methyloterrigena soli.</title>
        <authorList>
            <person name="Zi Z."/>
        </authorList>
    </citation>
    <scope>NUCLEOTIDE SEQUENCE</scope>
    <source>
        <strain evidence="8">M48</strain>
    </source>
</reference>
<dbReference type="PANTHER" id="PTHR34001">
    <property type="entry name" value="BLL7405 PROTEIN"/>
    <property type="match status" value="1"/>
</dbReference>
<evidence type="ECO:0000256" key="1">
    <source>
        <dbReference type="ARBA" id="ARBA00004442"/>
    </source>
</evidence>
<comment type="caution">
    <text evidence="8">The sequence shown here is derived from an EMBL/GenBank/DDBJ whole genome shotgun (WGS) entry which is preliminary data.</text>
</comment>
<keyword evidence="4" id="KW-0998">Cell outer membrane</keyword>